<name>A0ABY7ASM9_9ALTE</name>
<reference evidence="2" key="1">
    <citation type="submission" date="2022-10" db="EMBL/GenBank/DDBJ databases">
        <title>Catenovulum adriacola sp. nov. isolated in the Harbour of Susak.</title>
        <authorList>
            <person name="Schoch T."/>
            <person name="Reich S.J."/>
            <person name="Stoeferle S."/>
            <person name="Flaiz M."/>
            <person name="Kazda M."/>
            <person name="Riedel C.U."/>
            <person name="Duerre P."/>
        </authorList>
    </citation>
    <scope>NUCLEOTIDE SEQUENCE</scope>
    <source>
        <strain evidence="2">TS8</strain>
    </source>
</reference>
<evidence type="ECO:0000313" key="2">
    <source>
        <dbReference type="EMBL" id="WAJ71530.1"/>
    </source>
</evidence>
<dbReference type="InterPro" id="IPR041224">
    <property type="entry name" value="BPA_C"/>
</dbReference>
<evidence type="ECO:0000259" key="1">
    <source>
        <dbReference type="Pfam" id="PF18040"/>
    </source>
</evidence>
<accession>A0ABY7ASM9</accession>
<evidence type="ECO:0000313" key="3">
    <source>
        <dbReference type="Proteomes" id="UP001163726"/>
    </source>
</evidence>
<dbReference type="Proteomes" id="UP001163726">
    <property type="component" value="Chromosome"/>
</dbReference>
<dbReference type="EMBL" id="CP109965">
    <property type="protein sequence ID" value="WAJ71530.1"/>
    <property type="molecule type" value="Genomic_DNA"/>
</dbReference>
<gene>
    <name evidence="2" type="ORF">OLW01_06965</name>
</gene>
<dbReference type="Pfam" id="PF18040">
    <property type="entry name" value="BPA_C"/>
    <property type="match status" value="1"/>
</dbReference>
<dbReference type="Gene3D" id="2.60.120.1200">
    <property type="match status" value="1"/>
</dbReference>
<protein>
    <recommendedName>
        <fullName evidence="1">Beta-porphyranase A C-terminal domain-containing protein</fullName>
    </recommendedName>
</protein>
<sequence>MPYSALQTDNDVQVQFSDTCGYVSSMALQVVTGSKALTYSLN</sequence>
<organism evidence="2 3">
    <name type="scientific">Catenovulum adriaticum</name>
    <dbReference type="NCBI Taxonomy" id="2984846"/>
    <lineage>
        <taxon>Bacteria</taxon>
        <taxon>Pseudomonadati</taxon>
        <taxon>Pseudomonadota</taxon>
        <taxon>Gammaproteobacteria</taxon>
        <taxon>Alteromonadales</taxon>
        <taxon>Alteromonadaceae</taxon>
        <taxon>Catenovulum</taxon>
    </lineage>
</organism>
<keyword evidence="3" id="KW-1185">Reference proteome</keyword>
<proteinExistence type="predicted"/>
<feature type="domain" description="Beta-porphyranase A C-terminal" evidence="1">
    <location>
        <begin position="2"/>
        <end position="31"/>
    </location>
</feature>
<dbReference type="RefSeq" id="WP_268076078.1">
    <property type="nucleotide sequence ID" value="NZ_CP109965.1"/>
</dbReference>